<feature type="compositionally biased region" description="Low complexity" evidence="1">
    <location>
        <begin position="404"/>
        <end position="420"/>
    </location>
</feature>
<feature type="region of interest" description="Disordered" evidence="1">
    <location>
        <begin position="398"/>
        <end position="420"/>
    </location>
</feature>
<gene>
    <name evidence="2" type="ORF">BN1204_018790</name>
</gene>
<dbReference type="AlphaFoldDB" id="A0A0F7UAK9"/>
<feature type="compositionally biased region" description="Basic and acidic residues" evidence="1">
    <location>
        <begin position="149"/>
        <end position="171"/>
    </location>
</feature>
<evidence type="ECO:0000256" key="1">
    <source>
        <dbReference type="SAM" id="MobiDB-lite"/>
    </source>
</evidence>
<feature type="compositionally biased region" description="Low complexity" evidence="1">
    <location>
        <begin position="251"/>
        <end position="260"/>
    </location>
</feature>
<reference evidence="2" key="1">
    <citation type="journal article" date="2015" name="PLoS ONE">
        <title>Comprehensive Evaluation of Toxoplasma gondii VEG and Neospora caninum LIV Genomes with Tachyzoite Stage Transcriptome and Proteome Defines Novel Transcript Features.</title>
        <authorList>
            <person name="Ramaprasad A."/>
            <person name="Mourier T."/>
            <person name="Naeem R."/>
            <person name="Malas T.B."/>
            <person name="Moussa E."/>
            <person name="Panigrahi A."/>
            <person name="Vermont S.J."/>
            <person name="Otto T.D."/>
            <person name="Wastling J."/>
            <person name="Pain A."/>
        </authorList>
    </citation>
    <scope>NUCLEOTIDE SEQUENCE</scope>
    <source>
        <strain evidence="2">Liverpool</strain>
    </source>
</reference>
<protein>
    <submittedName>
        <fullName evidence="2">Uncharacterized protein</fullName>
    </submittedName>
</protein>
<proteinExistence type="predicted"/>
<sequence>MEPVFVEQRPERSTMNAAPKARVGGGAGRAAWPENRASESPWENSAASPPTCLPALRPPPAAPLDSHAAHERDFASCYSSCSFLSSLRSRPRGTASSRDSLHSTSTDVSSGPPSRRHRGREASRALKAQDVRALGRENLKTKTQPAGEKNVDKMMAGEKRQGERQVAEDTGRLSGKASVNARKTRRKAEKKVKKGEIEGENVTREEIDLSTTWVLPTLSLSQAVLPASTSCAGPVGSNASACFPRSPLHPSTSSISRSSSETARGNSSHEQRGRGASLVQRSECERRRVHAERSEECGHTAASRRPGGATSRLLALLQKRTLSSSPDPECEAAPLAGGLSTEQPPTPLRRETKDSQNTLPMPAENKAAGKGVSAEERHREQGRTLLALLKRQGDRKAQDHVSTSFSSSLPCPLSSSLPSLSSLPSSSPFLRCASASSAGQSPQELPGWCNGARERREEEPGMATSEYAGLGRCRWGHKAVENQHEGKAVSFLRKRTDGSSSRVVQRNKVDGRSRLPHVSPPSVAFPATVPDARIGSKEQRESEVRPLHASIEKPKEASFGALHVETSPANLTSHHCDNASSLSSSAFSLSPFGFTKKETFALPAFMRSPDPSEVRVPCAFLRCVGKETEASGVGERRAGMEANKRTTSRQNVIYALA</sequence>
<feature type="region of interest" description="Disordered" evidence="1">
    <location>
        <begin position="1"/>
        <end position="68"/>
    </location>
</feature>
<feature type="region of interest" description="Disordered" evidence="1">
    <location>
        <begin position="246"/>
        <end position="379"/>
    </location>
</feature>
<feature type="compositionally biased region" description="Basic and acidic residues" evidence="1">
    <location>
        <begin position="120"/>
        <end position="140"/>
    </location>
</feature>
<name>A0A0F7UAK9_NEOCL</name>
<organism evidence="2">
    <name type="scientific">Neospora caninum (strain Liverpool)</name>
    <dbReference type="NCBI Taxonomy" id="572307"/>
    <lineage>
        <taxon>Eukaryota</taxon>
        <taxon>Sar</taxon>
        <taxon>Alveolata</taxon>
        <taxon>Apicomplexa</taxon>
        <taxon>Conoidasida</taxon>
        <taxon>Coccidia</taxon>
        <taxon>Eucoccidiorida</taxon>
        <taxon>Eimeriorina</taxon>
        <taxon>Sarcocystidae</taxon>
        <taxon>Neospora</taxon>
    </lineage>
</organism>
<feature type="compositionally biased region" description="Basic residues" evidence="1">
    <location>
        <begin position="182"/>
        <end position="193"/>
    </location>
</feature>
<dbReference type="EMBL" id="LN714480">
    <property type="protein sequence ID" value="CEL66051.1"/>
    <property type="molecule type" value="Genomic_DNA"/>
</dbReference>
<feature type="compositionally biased region" description="Basic and acidic residues" evidence="1">
    <location>
        <begin position="282"/>
        <end position="298"/>
    </location>
</feature>
<feature type="region of interest" description="Disordered" evidence="1">
    <location>
        <begin position="87"/>
        <end position="194"/>
    </location>
</feature>
<feature type="compositionally biased region" description="Polar residues" evidence="1">
    <location>
        <begin position="94"/>
        <end position="108"/>
    </location>
</feature>
<evidence type="ECO:0000313" key="2">
    <source>
        <dbReference type="EMBL" id="CEL66051.1"/>
    </source>
</evidence>
<accession>A0A0F7UAK9</accession>